<evidence type="ECO:0000313" key="2">
    <source>
        <dbReference type="EMBL" id="TCC50530.1"/>
    </source>
</evidence>
<sequence length="343" mass="36784">MRPSALGGYDDWPDFVRDTLPLTGDELTTKVAGLLGVPEPGAAPAVRTVDEWQADGVHTSELEWTTPFGPPTRAWLLRPAGRAPRAALLGLHCHAGVKSIGAERLVDVPQPSRVAIRVRDDLYEGQPAANVLARAGFVVLCHDTFAWGSRRFELAAEDDESYDVAARSHEHTVAKAAGILGTSLAGMVAYDDLTALSVLRRVDGVDKVGVFGLSGGGGRAAILTALDPGIAASAVVCMMTTFAGLIPSYVDVHSWLFSTPGLARHLDHPTLAAGRARHQQLVVYAEDDELFSPAGMHDADRELTEHFHYGPGSYEGVFLPGRHRFDAGMQRIVGDFLTKALYT</sequence>
<reference evidence="2 3" key="1">
    <citation type="submission" date="2019-02" db="EMBL/GenBank/DDBJ databases">
        <title>Kribbella capetownensis sp. nov. and Kribbella speibonae sp. nov., isolated from soil.</title>
        <authorList>
            <person name="Curtis S.M."/>
            <person name="Norton I."/>
            <person name="Everest G.J."/>
            <person name="Meyers P.R."/>
        </authorList>
    </citation>
    <scope>NUCLEOTIDE SEQUENCE [LARGE SCALE GENOMIC DNA]</scope>
    <source>
        <strain evidence="2 3">NRRL B-24813</strain>
    </source>
</reference>
<dbReference type="AlphaFoldDB" id="A0A4R0JV34"/>
<comment type="similarity">
    <text evidence="1">Belongs to the AB hydrolase superfamily.</text>
</comment>
<evidence type="ECO:0000313" key="3">
    <source>
        <dbReference type="Proteomes" id="UP000291144"/>
    </source>
</evidence>
<name>A0A4R0JV34_9ACTN</name>
<dbReference type="Gene3D" id="3.40.50.1820">
    <property type="entry name" value="alpha/beta hydrolase"/>
    <property type="match status" value="1"/>
</dbReference>
<comment type="caution">
    <text evidence="2">The sequence shown here is derived from an EMBL/GenBank/DDBJ whole genome shotgun (WGS) entry which is preliminary data.</text>
</comment>
<dbReference type="RefSeq" id="WP_131366056.1">
    <property type="nucleotide sequence ID" value="NZ_SJKB01000024.1"/>
</dbReference>
<gene>
    <name evidence="2" type="ORF">E0H73_41430</name>
</gene>
<dbReference type="InterPro" id="IPR050261">
    <property type="entry name" value="FrsA_esterase"/>
</dbReference>
<dbReference type="OrthoDB" id="3668964at2"/>
<dbReference type="Proteomes" id="UP000291144">
    <property type="component" value="Unassembled WGS sequence"/>
</dbReference>
<dbReference type="EMBL" id="SJKB01000024">
    <property type="protein sequence ID" value="TCC50530.1"/>
    <property type="molecule type" value="Genomic_DNA"/>
</dbReference>
<accession>A0A4R0JV34</accession>
<dbReference type="InterPro" id="IPR029058">
    <property type="entry name" value="AB_hydrolase_fold"/>
</dbReference>
<organism evidence="2 3">
    <name type="scientific">Kribbella pittospori</name>
    <dbReference type="NCBI Taxonomy" id="722689"/>
    <lineage>
        <taxon>Bacteria</taxon>
        <taxon>Bacillati</taxon>
        <taxon>Actinomycetota</taxon>
        <taxon>Actinomycetes</taxon>
        <taxon>Propionibacteriales</taxon>
        <taxon>Kribbellaceae</taxon>
        <taxon>Kribbella</taxon>
    </lineage>
</organism>
<keyword evidence="3" id="KW-1185">Reference proteome</keyword>
<dbReference type="PANTHER" id="PTHR22946:SF8">
    <property type="entry name" value="ACETYL XYLAN ESTERASE DOMAIN-CONTAINING PROTEIN"/>
    <property type="match status" value="1"/>
</dbReference>
<evidence type="ECO:0000256" key="1">
    <source>
        <dbReference type="ARBA" id="ARBA00008645"/>
    </source>
</evidence>
<dbReference type="SUPFAM" id="SSF53474">
    <property type="entry name" value="alpha/beta-Hydrolases"/>
    <property type="match status" value="1"/>
</dbReference>
<protein>
    <submittedName>
        <fullName evidence="2">Acetylesterase</fullName>
    </submittedName>
</protein>
<dbReference type="PANTHER" id="PTHR22946">
    <property type="entry name" value="DIENELACTONE HYDROLASE DOMAIN-CONTAINING PROTEIN-RELATED"/>
    <property type="match status" value="1"/>
</dbReference>
<proteinExistence type="inferred from homology"/>